<protein>
    <submittedName>
        <fullName evidence="1">Uncharacterized protein</fullName>
    </submittedName>
</protein>
<dbReference type="AlphaFoldDB" id="A0A401YN58"/>
<comment type="caution">
    <text evidence="1">The sequence shown here is derived from an EMBL/GenBank/DDBJ whole genome shotgun (WGS) entry which is preliminary data.</text>
</comment>
<gene>
    <name evidence="1" type="ORF">EHYA_03719</name>
</gene>
<name>A0A401YN58_9ACTN</name>
<dbReference type="EMBL" id="BIFH01000019">
    <property type="protein sequence ID" value="GCD96035.1"/>
    <property type="molecule type" value="Genomic_DNA"/>
</dbReference>
<accession>A0A401YN58</accession>
<organism evidence="1 2">
    <name type="scientific">Embleya hyalina</name>
    <dbReference type="NCBI Taxonomy" id="516124"/>
    <lineage>
        <taxon>Bacteria</taxon>
        <taxon>Bacillati</taxon>
        <taxon>Actinomycetota</taxon>
        <taxon>Actinomycetes</taxon>
        <taxon>Kitasatosporales</taxon>
        <taxon>Streptomycetaceae</taxon>
        <taxon>Embleya</taxon>
    </lineage>
</organism>
<reference evidence="1 2" key="1">
    <citation type="submission" date="2018-12" db="EMBL/GenBank/DDBJ databases">
        <title>Draft genome sequence of Embleya hyalina NBRC 13850T.</title>
        <authorList>
            <person name="Komaki H."/>
            <person name="Hosoyama A."/>
            <person name="Kimura A."/>
            <person name="Ichikawa N."/>
            <person name="Tamura T."/>
        </authorList>
    </citation>
    <scope>NUCLEOTIDE SEQUENCE [LARGE SCALE GENOMIC DNA]</scope>
    <source>
        <strain evidence="1 2">NBRC 13850</strain>
    </source>
</reference>
<dbReference type="RefSeq" id="WP_126638118.1">
    <property type="nucleotide sequence ID" value="NZ_BIFH01000019.1"/>
</dbReference>
<sequence>MRFDEEHRAMYCRLEPALQAPPDPALEPINRAQDANMCAFVPVRPEGLRTPGRQVGLDDLVPGLPREDVAPQPRETVDLLFGRPVEAVADLIRCGEST</sequence>
<evidence type="ECO:0000313" key="2">
    <source>
        <dbReference type="Proteomes" id="UP000286931"/>
    </source>
</evidence>
<dbReference type="Proteomes" id="UP000286931">
    <property type="component" value="Unassembled WGS sequence"/>
</dbReference>
<proteinExistence type="predicted"/>
<dbReference type="OrthoDB" id="9881229at2"/>
<evidence type="ECO:0000313" key="1">
    <source>
        <dbReference type="EMBL" id="GCD96035.1"/>
    </source>
</evidence>
<keyword evidence="2" id="KW-1185">Reference proteome</keyword>